<keyword evidence="1" id="KW-0540">Nuclease</keyword>
<name>A0AAW9QXX2_9CHRO</name>
<evidence type="ECO:0000313" key="2">
    <source>
        <dbReference type="Proteomes" id="UP001328733"/>
    </source>
</evidence>
<accession>A0AAW9QXX2</accession>
<dbReference type="AlphaFoldDB" id="A0AAW9QXX2"/>
<proteinExistence type="predicted"/>
<reference evidence="1 2" key="1">
    <citation type="submission" date="2024-01" db="EMBL/GenBank/DDBJ databases">
        <title>Genomic insights into the taxonomy and metabolism of the cyanobacterium Pannus brasiliensis CCIBt3594.</title>
        <authorList>
            <person name="Machado M."/>
            <person name="Botero N.B."/>
            <person name="Andreote A.P.D."/>
            <person name="Feitosa A.M.T."/>
            <person name="Popin R."/>
            <person name="Sivonen K."/>
            <person name="Fiore M.F."/>
        </authorList>
    </citation>
    <scope>NUCLEOTIDE SEQUENCE [LARGE SCALE GENOMIC DNA]</scope>
    <source>
        <strain evidence="1 2">CCIBt3594</strain>
    </source>
</reference>
<dbReference type="CDD" id="cd00085">
    <property type="entry name" value="HNHc"/>
    <property type="match status" value="1"/>
</dbReference>
<evidence type="ECO:0000313" key="1">
    <source>
        <dbReference type="EMBL" id="MEG3440036.1"/>
    </source>
</evidence>
<dbReference type="RefSeq" id="WP_332867507.1">
    <property type="nucleotide sequence ID" value="NZ_JBAFSM010000071.1"/>
</dbReference>
<organism evidence="1 2">
    <name type="scientific">Pannus brasiliensis CCIBt3594</name>
    <dbReference type="NCBI Taxonomy" id="1427578"/>
    <lineage>
        <taxon>Bacteria</taxon>
        <taxon>Bacillati</taxon>
        <taxon>Cyanobacteriota</taxon>
        <taxon>Cyanophyceae</taxon>
        <taxon>Oscillatoriophycideae</taxon>
        <taxon>Chroococcales</taxon>
        <taxon>Microcystaceae</taxon>
        <taxon>Pannus</taxon>
    </lineage>
</organism>
<dbReference type="Proteomes" id="UP001328733">
    <property type="component" value="Unassembled WGS sequence"/>
</dbReference>
<keyword evidence="1" id="KW-0255">Endonuclease</keyword>
<sequence>MRFRGRYPKNWKALATGIKEAAGWKCQKCGLQCLRPDEDVSELEKSERTARTLTVHHFDRVPENSDPENLIAVCTPCHLDYHRGGLGNVSPGQLSLFGAIVNR</sequence>
<protein>
    <submittedName>
        <fullName evidence="1">HNH endonuclease signature motif containing protein</fullName>
    </submittedName>
</protein>
<gene>
    <name evidence="1" type="ORF">V0288_23105</name>
</gene>
<dbReference type="EMBL" id="JBAFSM010000071">
    <property type="protein sequence ID" value="MEG3440036.1"/>
    <property type="molecule type" value="Genomic_DNA"/>
</dbReference>
<dbReference type="InterPro" id="IPR003615">
    <property type="entry name" value="HNH_nuc"/>
</dbReference>
<keyword evidence="1" id="KW-0378">Hydrolase</keyword>
<keyword evidence="2" id="KW-1185">Reference proteome</keyword>
<dbReference type="GO" id="GO:0004519">
    <property type="term" value="F:endonuclease activity"/>
    <property type="evidence" value="ECO:0007669"/>
    <property type="project" value="UniProtKB-KW"/>
</dbReference>
<comment type="caution">
    <text evidence="1">The sequence shown here is derived from an EMBL/GenBank/DDBJ whole genome shotgun (WGS) entry which is preliminary data.</text>
</comment>
<dbReference type="Gene3D" id="1.10.30.50">
    <property type="match status" value="1"/>
</dbReference>